<evidence type="ECO:0000256" key="1">
    <source>
        <dbReference type="SAM" id="MobiDB-lite"/>
    </source>
</evidence>
<organism evidence="2 3">
    <name type="scientific">Pleurodeles waltl</name>
    <name type="common">Iberian ribbed newt</name>
    <dbReference type="NCBI Taxonomy" id="8319"/>
    <lineage>
        <taxon>Eukaryota</taxon>
        <taxon>Metazoa</taxon>
        <taxon>Chordata</taxon>
        <taxon>Craniata</taxon>
        <taxon>Vertebrata</taxon>
        <taxon>Euteleostomi</taxon>
        <taxon>Amphibia</taxon>
        <taxon>Batrachia</taxon>
        <taxon>Caudata</taxon>
        <taxon>Salamandroidea</taxon>
        <taxon>Salamandridae</taxon>
        <taxon>Pleurodelinae</taxon>
        <taxon>Pleurodeles</taxon>
    </lineage>
</organism>
<proteinExistence type="predicted"/>
<name>A0AAV7NTV2_PLEWA</name>
<feature type="compositionally biased region" description="Polar residues" evidence="1">
    <location>
        <begin position="166"/>
        <end position="181"/>
    </location>
</feature>
<keyword evidence="3" id="KW-1185">Reference proteome</keyword>
<dbReference type="Proteomes" id="UP001066276">
    <property type="component" value="Chromosome 8"/>
</dbReference>
<feature type="region of interest" description="Disordered" evidence="1">
    <location>
        <begin position="150"/>
        <end position="181"/>
    </location>
</feature>
<gene>
    <name evidence="2" type="ORF">NDU88_007713</name>
</gene>
<dbReference type="EMBL" id="JANPWB010000012">
    <property type="protein sequence ID" value="KAJ1119528.1"/>
    <property type="molecule type" value="Genomic_DNA"/>
</dbReference>
<evidence type="ECO:0000313" key="2">
    <source>
        <dbReference type="EMBL" id="KAJ1119528.1"/>
    </source>
</evidence>
<comment type="caution">
    <text evidence="2">The sequence shown here is derived from an EMBL/GenBank/DDBJ whole genome shotgun (WGS) entry which is preliminary data.</text>
</comment>
<feature type="compositionally biased region" description="Basic and acidic residues" evidence="1">
    <location>
        <begin position="115"/>
        <end position="126"/>
    </location>
</feature>
<evidence type="ECO:0000313" key="3">
    <source>
        <dbReference type="Proteomes" id="UP001066276"/>
    </source>
</evidence>
<accession>A0AAV7NTV2</accession>
<protein>
    <submittedName>
        <fullName evidence="2">Uncharacterized protein</fullName>
    </submittedName>
</protein>
<dbReference type="AlphaFoldDB" id="A0AAV7NTV2"/>
<reference evidence="2" key="1">
    <citation type="journal article" date="2022" name="bioRxiv">
        <title>Sequencing and chromosome-scale assembly of the giantPleurodeles waltlgenome.</title>
        <authorList>
            <person name="Brown T."/>
            <person name="Elewa A."/>
            <person name="Iarovenko S."/>
            <person name="Subramanian E."/>
            <person name="Araus A.J."/>
            <person name="Petzold A."/>
            <person name="Susuki M."/>
            <person name="Suzuki K.-i.T."/>
            <person name="Hayashi T."/>
            <person name="Toyoda A."/>
            <person name="Oliveira C."/>
            <person name="Osipova E."/>
            <person name="Leigh N.D."/>
            <person name="Simon A."/>
            <person name="Yun M.H."/>
        </authorList>
    </citation>
    <scope>NUCLEOTIDE SEQUENCE</scope>
    <source>
        <strain evidence="2">20211129_DDA</strain>
        <tissue evidence="2">Liver</tissue>
    </source>
</reference>
<feature type="region of interest" description="Disordered" evidence="1">
    <location>
        <begin position="112"/>
        <end position="135"/>
    </location>
</feature>
<sequence length="211" mass="23258">MVVGVVTRCERDVLVGVLVRDVVAVEVVHAGVSVEETGREEGDEEEGDTVEAVDVGVSACVCCLHRSHSSTCSVGPLLSKIRYRVIEEIENGGHVRRVRTVTTGVHRHWLLGPKGSDRHGGTDKQRGGHRQQAGGRQCTAHPITTHQSATFSGAGAPPIKTRRKQTTNGKTLTSMHSTRTENSMEPELNILPAIVYLLIYHEYELRRRRQR</sequence>